<dbReference type="Pfam" id="PF04474">
    <property type="entry name" value="DUF554"/>
    <property type="match status" value="1"/>
</dbReference>
<dbReference type="PATRIC" id="fig|1423783.4.peg.556"/>
<feature type="transmembrane region" description="Helical" evidence="1">
    <location>
        <begin position="186"/>
        <end position="204"/>
    </location>
</feature>
<feature type="transmembrane region" description="Helical" evidence="1">
    <location>
        <begin position="6"/>
        <end position="25"/>
    </location>
</feature>
<keyword evidence="1" id="KW-1133">Transmembrane helix</keyword>
<dbReference type="InterPro" id="IPR007563">
    <property type="entry name" value="DUF554"/>
</dbReference>
<keyword evidence="3" id="KW-1185">Reference proteome</keyword>
<evidence type="ECO:0000313" key="2">
    <source>
        <dbReference type="EMBL" id="KRL86716.1"/>
    </source>
</evidence>
<organism evidence="2 3">
    <name type="scientific">Lacticaseibacillus pantheris DSM 15945 = JCM 12539 = NBRC 106106</name>
    <dbReference type="NCBI Taxonomy" id="1423783"/>
    <lineage>
        <taxon>Bacteria</taxon>
        <taxon>Bacillati</taxon>
        <taxon>Bacillota</taxon>
        <taxon>Bacilli</taxon>
        <taxon>Lactobacillales</taxon>
        <taxon>Lactobacillaceae</taxon>
        <taxon>Lacticaseibacillus</taxon>
    </lineage>
</organism>
<dbReference type="AlphaFoldDB" id="A0A0R1TZY5"/>
<feature type="transmembrane region" description="Helical" evidence="1">
    <location>
        <begin position="61"/>
        <end position="81"/>
    </location>
</feature>
<keyword evidence="1" id="KW-0472">Membrane</keyword>
<proteinExistence type="predicted"/>
<protein>
    <submittedName>
        <fullName evidence="2">Transport protein</fullName>
    </submittedName>
</protein>
<evidence type="ECO:0000313" key="3">
    <source>
        <dbReference type="Proteomes" id="UP000051922"/>
    </source>
</evidence>
<evidence type="ECO:0000256" key="1">
    <source>
        <dbReference type="SAM" id="Phobius"/>
    </source>
</evidence>
<feature type="transmembrane region" description="Helical" evidence="1">
    <location>
        <begin position="32"/>
        <end position="49"/>
    </location>
</feature>
<feature type="transmembrane region" description="Helical" evidence="1">
    <location>
        <begin position="144"/>
        <end position="174"/>
    </location>
</feature>
<name>A0A0R1TZY5_9LACO</name>
<accession>A0A0R1TZY5</accession>
<feature type="transmembrane region" description="Helical" evidence="1">
    <location>
        <begin position="102"/>
        <end position="124"/>
    </location>
</feature>
<dbReference type="PANTHER" id="PTHR36111:SF2">
    <property type="entry name" value="INNER MEMBRANE PROTEIN"/>
    <property type="match status" value="1"/>
</dbReference>
<keyword evidence="1" id="KW-0812">Transmembrane</keyword>
<dbReference type="EMBL" id="AZFJ01000038">
    <property type="protein sequence ID" value="KRL86716.1"/>
    <property type="molecule type" value="Genomic_DNA"/>
</dbReference>
<feature type="transmembrane region" description="Helical" evidence="1">
    <location>
        <begin position="210"/>
        <end position="228"/>
    </location>
</feature>
<gene>
    <name evidence="2" type="ORF">FC50_GL000537</name>
</gene>
<comment type="caution">
    <text evidence="2">The sequence shown here is derived from an EMBL/GenBank/DDBJ whole genome shotgun (WGS) entry which is preliminary data.</text>
</comment>
<dbReference type="Proteomes" id="UP000051922">
    <property type="component" value="Unassembled WGS sequence"/>
</dbReference>
<dbReference type="PANTHER" id="PTHR36111">
    <property type="entry name" value="INNER MEMBRANE PROTEIN-RELATED"/>
    <property type="match status" value="1"/>
</dbReference>
<sequence length="229" mass="23943">MGNMWGTVFNTAMIIGGSVLGSMLGHGLRENYHTIMMTAMGLAVIAIGLNTTLTHMNKSHYPVLFIVSLAVGGVIGEWLDLDGHFNRLLERRAGGSGLSQGLSTGILLFCIGTLSIVGPIEAALRGDTTMLMTNGMLDGVTSTVLASTFGIGMILAAPVLFCWQTAIFLGATLLRGAISSTMINELSVVGGVLILASGISILGLKQIKTLNLLPSLVIPIIVVAVLQMF</sequence>
<reference evidence="2 3" key="1">
    <citation type="journal article" date="2015" name="Genome Announc.">
        <title>Expanding the biotechnology potential of lactobacilli through comparative genomics of 213 strains and associated genera.</title>
        <authorList>
            <person name="Sun Z."/>
            <person name="Harris H.M."/>
            <person name="McCann A."/>
            <person name="Guo C."/>
            <person name="Argimon S."/>
            <person name="Zhang W."/>
            <person name="Yang X."/>
            <person name="Jeffery I.B."/>
            <person name="Cooney J.C."/>
            <person name="Kagawa T.F."/>
            <person name="Liu W."/>
            <person name="Song Y."/>
            <person name="Salvetti E."/>
            <person name="Wrobel A."/>
            <person name="Rasinkangas P."/>
            <person name="Parkhill J."/>
            <person name="Rea M.C."/>
            <person name="O'Sullivan O."/>
            <person name="Ritari J."/>
            <person name="Douillard F.P."/>
            <person name="Paul Ross R."/>
            <person name="Yang R."/>
            <person name="Briner A.E."/>
            <person name="Felis G.E."/>
            <person name="de Vos W.M."/>
            <person name="Barrangou R."/>
            <person name="Klaenhammer T.R."/>
            <person name="Caufield P.W."/>
            <person name="Cui Y."/>
            <person name="Zhang H."/>
            <person name="O'Toole P.W."/>
        </authorList>
    </citation>
    <scope>NUCLEOTIDE SEQUENCE [LARGE SCALE GENOMIC DNA]</scope>
    <source>
        <strain evidence="2 3">DSM 15945</strain>
    </source>
</reference>